<dbReference type="OrthoDB" id="9789811at2"/>
<sequence length="202" mass="23600">MFSAFLKIYEKDLFMKNEEKINNRTIGDIKKKETIHLSDKDSLINTLKSELNTSEEKIKEIISQQNKEIFKITNRLMSEIEKCQKFSLENLITEFLSIVDNIERAAVLIKQEKENIYAEILKNIENVLCLIKNIFIQFKVSKICDVEAKFDPNVHQAISIRYDNKIKSNKVLEVMQSGYIMHHTRLLRPAMVIVSKNKTNSC</sequence>
<reference evidence="6 7" key="1">
    <citation type="submission" date="2019-07" db="EMBL/GenBank/DDBJ databases">
        <title>Buchnera limit thermal tolerance of host aphids.</title>
        <authorList>
            <person name="Zhang B."/>
            <person name="Moran N."/>
        </authorList>
    </citation>
    <scope>NUCLEOTIDE SEQUENCE [LARGE SCALE GENOMIC DNA]</scope>
    <source>
        <strain evidence="6 7">Ago-UT1</strain>
    </source>
</reference>
<keyword evidence="4" id="KW-0963">Cytoplasm</keyword>
<comment type="function">
    <text evidence="4">Participates actively in the response to hyperosmotic and heat shock by preventing the aggregation of stress-denatured proteins, in association with DnaK and GrpE. It is the nucleotide exchange factor for DnaK and may function as a thermosensor. Unfolded proteins bind initially to DnaJ; upon interaction with the DnaJ-bound protein, DnaK hydrolyzes its bound ATP, resulting in the formation of a stable complex. GrpE releases ADP from DnaK; ATP binding to DnaK triggers the release of the substrate protein, thus completing the reaction cycle. Several rounds of ATP-dependent interactions between DnaJ, DnaK and GrpE are required for fully efficient folding.</text>
</comment>
<dbReference type="GO" id="GO:0051082">
    <property type="term" value="F:unfolded protein binding"/>
    <property type="evidence" value="ECO:0007669"/>
    <property type="project" value="TreeGrafter"/>
</dbReference>
<comment type="subunit">
    <text evidence="4">Homodimer.</text>
</comment>
<proteinExistence type="inferred from homology"/>
<dbReference type="Gene3D" id="2.30.22.10">
    <property type="entry name" value="Head domain of nucleotide exchange factor GrpE"/>
    <property type="match status" value="1"/>
</dbReference>
<evidence type="ECO:0000256" key="1">
    <source>
        <dbReference type="ARBA" id="ARBA00009054"/>
    </source>
</evidence>
<evidence type="ECO:0000313" key="7">
    <source>
        <dbReference type="Proteomes" id="UP000326914"/>
    </source>
</evidence>
<dbReference type="GO" id="GO:0006457">
    <property type="term" value="P:protein folding"/>
    <property type="evidence" value="ECO:0007669"/>
    <property type="project" value="InterPro"/>
</dbReference>
<dbReference type="AlphaFoldDB" id="A0A5J6ZBT5"/>
<dbReference type="CDD" id="cd00446">
    <property type="entry name" value="GrpE"/>
    <property type="match status" value="1"/>
</dbReference>
<dbReference type="GO" id="GO:0000774">
    <property type="term" value="F:adenyl-nucleotide exchange factor activity"/>
    <property type="evidence" value="ECO:0007669"/>
    <property type="project" value="InterPro"/>
</dbReference>
<dbReference type="InterPro" id="IPR000740">
    <property type="entry name" value="GrpE"/>
</dbReference>
<dbReference type="SUPFAM" id="SSF51064">
    <property type="entry name" value="Head domain of nucleotide exchange factor GrpE"/>
    <property type="match status" value="1"/>
</dbReference>
<dbReference type="Pfam" id="PF01025">
    <property type="entry name" value="GrpE"/>
    <property type="match status" value="1"/>
</dbReference>
<dbReference type="PRINTS" id="PR00773">
    <property type="entry name" value="GRPEPROTEIN"/>
</dbReference>
<protein>
    <recommendedName>
        <fullName evidence="4">Protein GrpE</fullName>
    </recommendedName>
    <alternativeName>
        <fullName evidence="4">HSP-70 cofactor</fullName>
    </alternativeName>
</protein>
<dbReference type="Gene3D" id="3.90.20.20">
    <property type="match status" value="1"/>
</dbReference>
<dbReference type="GO" id="GO:0005737">
    <property type="term" value="C:cytoplasm"/>
    <property type="evidence" value="ECO:0007669"/>
    <property type="project" value="UniProtKB-SubCell"/>
</dbReference>
<dbReference type="PANTHER" id="PTHR21237:SF23">
    <property type="entry name" value="GRPE PROTEIN HOMOLOG, MITOCHONDRIAL"/>
    <property type="match status" value="1"/>
</dbReference>
<dbReference type="Proteomes" id="UP000326914">
    <property type="component" value="Chromosome"/>
</dbReference>
<dbReference type="PANTHER" id="PTHR21237">
    <property type="entry name" value="GRPE PROTEIN"/>
    <property type="match status" value="1"/>
</dbReference>
<name>A0A5J6ZBT5_9GAMM</name>
<evidence type="ECO:0000256" key="2">
    <source>
        <dbReference type="ARBA" id="ARBA00023016"/>
    </source>
</evidence>
<dbReference type="EMBL" id="CP042426">
    <property type="protein sequence ID" value="QFQ32088.1"/>
    <property type="molecule type" value="Genomic_DNA"/>
</dbReference>
<organism evidence="6 7">
    <name type="scientific">Buchnera aphidicola</name>
    <name type="common">Aphis gossypii</name>
    <dbReference type="NCBI Taxonomy" id="98785"/>
    <lineage>
        <taxon>Bacteria</taxon>
        <taxon>Pseudomonadati</taxon>
        <taxon>Pseudomonadota</taxon>
        <taxon>Gammaproteobacteria</taxon>
        <taxon>Enterobacterales</taxon>
        <taxon>Erwiniaceae</taxon>
        <taxon>Buchnera</taxon>
    </lineage>
</organism>
<keyword evidence="2 4" id="KW-0346">Stress response</keyword>
<accession>A0A5J6ZBT5</accession>
<dbReference type="InterPro" id="IPR013805">
    <property type="entry name" value="GrpE_CC"/>
</dbReference>
<dbReference type="GO" id="GO:0051087">
    <property type="term" value="F:protein-folding chaperone binding"/>
    <property type="evidence" value="ECO:0007669"/>
    <property type="project" value="InterPro"/>
</dbReference>
<dbReference type="GO" id="GO:0042803">
    <property type="term" value="F:protein homodimerization activity"/>
    <property type="evidence" value="ECO:0007669"/>
    <property type="project" value="InterPro"/>
</dbReference>
<dbReference type="SUPFAM" id="SSF58014">
    <property type="entry name" value="Coiled-coil domain of nucleotide exchange factor GrpE"/>
    <property type="match status" value="1"/>
</dbReference>
<evidence type="ECO:0000256" key="4">
    <source>
        <dbReference type="HAMAP-Rule" id="MF_01151"/>
    </source>
</evidence>
<keyword evidence="3 4" id="KW-0143">Chaperone</keyword>
<gene>
    <name evidence="4" type="primary">grpE</name>
    <name evidence="6" type="ORF">FQV32_01505</name>
</gene>
<dbReference type="InterPro" id="IPR009012">
    <property type="entry name" value="GrpE_head"/>
</dbReference>
<evidence type="ECO:0000256" key="3">
    <source>
        <dbReference type="ARBA" id="ARBA00023186"/>
    </source>
</evidence>
<evidence type="ECO:0000313" key="6">
    <source>
        <dbReference type="EMBL" id="QFQ32088.1"/>
    </source>
</evidence>
<evidence type="ECO:0000256" key="5">
    <source>
        <dbReference type="RuleBase" id="RU004478"/>
    </source>
</evidence>
<comment type="subcellular location">
    <subcellularLocation>
        <location evidence="4">Cytoplasm</location>
    </subcellularLocation>
</comment>
<comment type="similarity">
    <text evidence="1 4 5">Belongs to the GrpE family.</text>
</comment>
<dbReference type="HAMAP" id="MF_01151">
    <property type="entry name" value="GrpE"/>
    <property type="match status" value="1"/>
</dbReference>